<sequence length="64" mass="6772">MSDIDALKRNPLLTSIFTSGFLIYGGALTAGFGVLIGILVDSATFWLTIPAAGMIYTGIKTTKF</sequence>
<keyword evidence="1" id="KW-0812">Transmembrane</keyword>
<feature type="transmembrane region" description="Helical" evidence="1">
    <location>
        <begin position="12"/>
        <end position="37"/>
    </location>
</feature>
<feature type="transmembrane region" description="Helical" evidence="1">
    <location>
        <begin position="43"/>
        <end position="59"/>
    </location>
</feature>
<keyword evidence="1" id="KW-1133">Transmembrane helix</keyword>
<evidence type="ECO:0000313" key="3">
    <source>
        <dbReference type="Proteomes" id="UP001500736"/>
    </source>
</evidence>
<dbReference type="Proteomes" id="UP001500736">
    <property type="component" value="Unassembled WGS sequence"/>
</dbReference>
<accession>A0ABN1JN29</accession>
<reference evidence="2 3" key="1">
    <citation type="journal article" date="2019" name="Int. J. Syst. Evol. Microbiol.">
        <title>The Global Catalogue of Microorganisms (GCM) 10K type strain sequencing project: providing services to taxonomists for standard genome sequencing and annotation.</title>
        <authorList>
            <consortium name="The Broad Institute Genomics Platform"/>
            <consortium name="The Broad Institute Genome Sequencing Center for Infectious Disease"/>
            <person name="Wu L."/>
            <person name="Ma J."/>
        </authorList>
    </citation>
    <scope>NUCLEOTIDE SEQUENCE [LARGE SCALE GENOMIC DNA]</scope>
    <source>
        <strain evidence="2 3">JCM 15976</strain>
    </source>
</reference>
<evidence type="ECO:0000313" key="2">
    <source>
        <dbReference type="EMBL" id="GAA0743219.1"/>
    </source>
</evidence>
<gene>
    <name evidence="2" type="ORF">GCM10009431_16130</name>
</gene>
<comment type="caution">
    <text evidence="2">The sequence shown here is derived from an EMBL/GenBank/DDBJ whole genome shotgun (WGS) entry which is preliminary data.</text>
</comment>
<protein>
    <submittedName>
        <fullName evidence="2">Uncharacterized protein</fullName>
    </submittedName>
</protein>
<keyword evidence="1" id="KW-0472">Membrane</keyword>
<dbReference type="RefSeq" id="WP_343797299.1">
    <property type="nucleotide sequence ID" value="NZ_BAAAGF010000002.1"/>
</dbReference>
<keyword evidence="3" id="KW-1185">Reference proteome</keyword>
<dbReference type="EMBL" id="BAAAGF010000002">
    <property type="protein sequence ID" value="GAA0743219.1"/>
    <property type="molecule type" value="Genomic_DNA"/>
</dbReference>
<proteinExistence type="predicted"/>
<name>A0ABN1JN29_9FLAO</name>
<evidence type="ECO:0000256" key="1">
    <source>
        <dbReference type="SAM" id="Phobius"/>
    </source>
</evidence>
<organism evidence="2 3">
    <name type="scientific">Gaetbulibacter jejuensis</name>
    <dbReference type="NCBI Taxonomy" id="584607"/>
    <lineage>
        <taxon>Bacteria</taxon>
        <taxon>Pseudomonadati</taxon>
        <taxon>Bacteroidota</taxon>
        <taxon>Flavobacteriia</taxon>
        <taxon>Flavobacteriales</taxon>
        <taxon>Flavobacteriaceae</taxon>
        <taxon>Gaetbulibacter</taxon>
    </lineage>
</organism>